<dbReference type="PANTHER" id="PTHR12843">
    <property type="entry name" value="PROTEIN-LYSINE N-METHYLTRANSFERASE METTL10"/>
    <property type="match status" value="1"/>
</dbReference>
<dbReference type="SUPFAM" id="SSF53335">
    <property type="entry name" value="S-adenosyl-L-methionine-dependent methyltransferases"/>
    <property type="match status" value="1"/>
</dbReference>
<reference evidence="3" key="3">
    <citation type="submission" date="2021-05" db="EMBL/GenBank/DDBJ databases">
        <title>Protein family content uncovers lineage relationships and bacterial pathway maintenance mechanisms in DPANN archaea.</title>
        <authorList>
            <person name="Castelle C.J."/>
            <person name="Meheust R."/>
            <person name="Jaffe A.L."/>
            <person name="Seitz K."/>
            <person name="Gong X."/>
            <person name="Baker B.J."/>
            <person name="Banfield J.F."/>
        </authorList>
    </citation>
    <scope>NUCLEOTIDE SEQUENCE</scope>
    <source>
        <strain evidence="3">RIFCSPLOWO2_01_FULL_58_19</strain>
    </source>
</reference>
<dbReference type="PANTHER" id="PTHR12843:SF5">
    <property type="entry name" value="EEF1A LYSINE METHYLTRANSFERASE 2"/>
    <property type="match status" value="1"/>
</dbReference>
<sequence length="205" mass="23474">MTHDARKHWESIYQAKKSDELSWHQEKPETSLKLIVETGLGRDAGIIDVGAGDSKLVDNLLDLGFKNITVLDVSPTALERAKKRLGSRAVSVKWVASDLREFETGDSYDLWHDRAVLHFLTNEEDINRYVEVVRRVLKPGGYLIVSAFSWRGPTRCSGLDTRQYSEASMEKLFNDFERIKSFEEEHVTPWGAGQIFLWSVFRKKG</sequence>
<dbReference type="EMBL" id="JAGVWE010000007">
    <property type="protein sequence ID" value="MBS3063740.1"/>
    <property type="molecule type" value="Genomic_DNA"/>
</dbReference>
<accession>A0A7J4JPL9</accession>
<keyword evidence="2" id="KW-0489">Methyltransferase</keyword>
<protein>
    <submittedName>
        <fullName evidence="2">Class I SAM-dependent methyltransferase</fullName>
    </submittedName>
</protein>
<dbReference type="GO" id="GO:0032259">
    <property type="term" value="P:methylation"/>
    <property type="evidence" value="ECO:0007669"/>
    <property type="project" value="UniProtKB-KW"/>
</dbReference>
<evidence type="ECO:0000313" key="2">
    <source>
        <dbReference type="EMBL" id="HIH17156.1"/>
    </source>
</evidence>
<dbReference type="InterPro" id="IPR029063">
    <property type="entry name" value="SAM-dependent_MTases_sf"/>
</dbReference>
<dbReference type="CDD" id="cd02440">
    <property type="entry name" value="AdoMet_MTases"/>
    <property type="match status" value="1"/>
</dbReference>
<proteinExistence type="predicted"/>
<dbReference type="EMBL" id="DUGH01000171">
    <property type="protein sequence ID" value="HIH17156.1"/>
    <property type="molecule type" value="Genomic_DNA"/>
</dbReference>
<keyword evidence="2" id="KW-0808">Transferase</keyword>
<reference evidence="2" key="1">
    <citation type="journal article" date="2020" name="bioRxiv">
        <title>A rank-normalized archaeal taxonomy based on genome phylogeny resolves widespread incomplete and uneven classifications.</title>
        <authorList>
            <person name="Rinke C."/>
            <person name="Chuvochina M."/>
            <person name="Mussig A.J."/>
            <person name="Chaumeil P.-A."/>
            <person name="Waite D.W."/>
            <person name="Whitman W.B."/>
            <person name="Parks D.H."/>
            <person name="Hugenholtz P."/>
        </authorList>
    </citation>
    <scope>NUCLEOTIDE SEQUENCE</scope>
    <source>
        <strain evidence="2">UBA10219</strain>
    </source>
</reference>
<reference evidence="3" key="2">
    <citation type="submission" date="2021-03" db="EMBL/GenBank/DDBJ databases">
        <authorList>
            <person name="Jaffe A."/>
        </authorList>
    </citation>
    <scope>NUCLEOTIDE SEQUENCE</scope>
    <source>
        <strain evidence="3">RIFCSPLOWO2_01_FULL_58_19</strain>
    </source>
</reference>
<dbReference type="Pfam" id="PF08241">
    <property type="entry name" value="Methyltransf_11"/>
    <property type="match status" value="1"/>
</dbReference>
<dbReference type="InterPro" id="IPR013216">
    <property type="entry name" value="Methyltransf_11"/>
</dbReference>
<dbReference type="Proteomes" id="UP000678237">
    <property type="component" value="Unassembled WGS sequence"/>
</dbReference>
<dbReference type="AlphaFoldDB" id="A0A7J4JPL9"/>
<dbReference type="GO" id="GO:0008757">
    <property type="term" value="F:S-adenosylmethionine-dependent methyltransferase activity"/>
    <property type="evidence" value="ECO:0007669"/>
    <property type="project" value="InterPro"/>
</dbReference>
<evidence type="ECO:0000313" key="4">
    <source>
        <dbReference type="Proteomes" id="UP000564964"/>
    </source>
</evidence>
<dbReference type="Proteomes" id="UP000564964">
    <property type="component" value="Unassembled WGS sequence"/>
</dbReference>
<organism evidence="2 4">
    <name type="scientific">Candidatus Iainarchaeum sp</name>
    <dbReference type="NCBI Taxonomy" id="3101447"/>
    <lineage>
        <taxon>Archaea</taxon>
        <taxon>Candidatus Iainarchaeota</taxon>
        <taxon>Candidatus Iainarchaeia</taxon>
        <taxon>Candidatus Iainarchaeales</taxon>
        <taxon>Candidatus Iainarchaeaceae</taxon>
        <taxon>Candidatus Iainarchaeum</taxon>
    </lineage>
</organism>
<name>A0A7J4JPL9_9ARCH</name>
<evidence type="ECO:0000259" key="1">
    <source>
        <dbReference type="Pfam" id="PF08241"/>
    </source>
</evidence>
<dbReference type="Gene3D" id="3.40.50.150">
    <property type="entry name" value="Vaccinia Virus protein VP39"/>
    <property type="match status" value="1"/>
</dbReference>
<comment type="caution">
    <text evidence="2">The sequence shown here is derived from an EMBL/GenBank/DDBJ whole genome shotgun (WGS) entry which is preliminary data.</text>
</comment>
<evidence type="ECO:0000313" key="3">
    <source>
        <dbReference type="EMBL" id="MBS3063740.1"/>
    </source>
</evidence>
<feature type="domain" description="Methyltransferase type 11" evidence="1">
    <location>
        <begin position="47"/>
        <end position="145"/>
    </location>
</feature>
<gene>
    <name evidence="2" type="ORF">HA252_07175</name>
    <name evidence="3" type="ORF">J4203_07810</name>
</gene>